<evidence type="ECO:0000313" key="2">
    <source>
        <dbReference type="EMBL" id="OAX77525.1"/>
    </source>
</evidence>
<evidence type="ECO:0000256" key="1">
    <source>
        <dbReference type="SAM" id="Coils"/>
    </source>
</evidence>
<keyword evidence="3" id="KW-1185">Reference proteome</keyword>
<name>A0A1B7NL64_9EURO</name>
<evidence type="ECO:0000313" key="3">
    <source>
        <dbReference type="Proteomes" id="UP000091918"/>
    </source>
</evidence>
<sequence length="91" mass="9920">MLDAIDCELSQSTSILNSCTDISSVDQTMVALESRVAHLEDRLKLLQSTLKDLLKYVIGLEPWTKSVTEVLEKLGQSSASAPPSATHPNLH</sequence>
<accession>A0A1B7NL64</accession>
<gene>
    <name evidence="2" type="ORF">ACJ72_08178</name>
</gene>
<feature type="coiled-coil region" evidence="1">
    <location>
        <begin position="22"/>
        <end position="56"/>
    </location>
</feature>
<proteinExistence type="predicted"/>
<dbReference type="OrthoDB" id="4188336at2759"/>
<comment type="caution">
    <text evidence="2">The sequence shown here is derived from an EMBL/GenBank/DDBJ whole genome shotgun (WGS) entry which is preliminary data.</text>
</comment>
<reference evidence="2 3" key="1">
    <citation type="submission" date="2015-07" db="EMBL/GenBank/DDBJ databases">
        <title>Emmonsia species relationships and genome sequence.</title>
        <authorList>
            <person name="Cuomo C.A."/>
            <person name="Schwartz I.S."/>
            <person name="Kenyon C."/>
            <person name="de Hoog G.S."/>
            <person name="Govender N.P."/>
            <person name="Botha A."/>
            <person name="Moreno L."/>
            <person name="de Vries M."/>
            <person name="Munoz J.F."/>
            <person name="Stielow J.B."/>
        </authorList>
    </citation>
    <scope>NUCLEOTIDE SEQUENCE [LARGE SCALE GENOMIC DNA]</scope>
    <source>
        <strain evidence="2 3">CBS 136260</strain>
    </source>
</reference>
<protein>
    <submittedName>
        <fullName evidence="2">Uncharacterized protein</fullName>
    </submittedName>
</protein>
<organism evidence="2 3">
    <name type="scientific">Emergomyces africanus</name>
    <dbReference type="NCBI Taxonomy" id="1955775"/>
    <lineage>
        <taxon>Eukaryota</taxon>
        <taxon>Fungi</taxon>
        <taxon>Dikarya</taxon>
        <taxon>Ascomycota</taxon>
        <taxon>Pezizomycotina</taxon>
        <taxon>Eurotiomycetes</taxon>
        <taxon>Eurotiomycetidae</taxon>
        <taxon>Onygenales</taxon>
        <taxon>Ajellomycetaceae</taxon>
        <taxon>Emergomyces</taxon>
    </lineage>
</organism>
<dbReference type="EMBL" id="LGUA01002398">
    <property type="protein sequence ID" value="OAX77525.1"/>
    <property type="molecule type" value="Genomic_DNA"/>
</dbReference>
<dbReference type="Proteomes" id="UP000091918">
    <property type="component" value="Unassembled WGS sequence"/>
</dbReference>
<keyword evidence="1" id="KW-0175">Coiled coil</keyword>
<dbReference type="AlphaFoldDB" id="A0A1B7NL64"/>